<gene>
    <name evidence="10" type="ORF">FBUS_10029</name>
</gene>
<evidence type="ECO:0000256" key="3">
    <source>
        <dbReference type="ARBA" id="ARBA00022741"/>
    </source>
</evidence>
<keyword evidence="3 9" id="KW-0547">Nucleotide-binding</keyword>
<keyword evidence="5 9" id="KW-0648">Protein biosynthesis</keyword>
<name>A0A8E0VGG2_9TREM</name>
<dbReference type="Gene3D" id="1.10.240.10">
    <property type="entry name" value="Tyrosyl-Transfer RNA Synthetase"/>
    <property type="match status" value="2"/>
</dbReference>
<evidence type="ECO:0000256" key="9">
    <source>
        <dbReference type="RuleBase" id="RU363036"/>
    </source>
</evidence>
<dbReference type="SUPFAM" id="SSF52374">
    <property type="entry name" value="Nucleotidylyl transferase"/>
    <property type="match status" value="2"/>
</dbReference>
<dbReference type="GO" id="GO:0004831">
    <property type="term" value="F:tyrosine-tRNA ligase activity"/>
    <property type="evidence" value="ECO:0007669"/>
    <property type="project" value="UniProtKB-EC"/>
</dbReference>
<comment type="caution">
    <text evidence="10">The sequence shown here is derived from an EMBL/GenBank/DDBJ whole genome shotgun (WGS) entry which is preliminary data.</text>
</comment>
<dbReference type="InterPro" id="IPR050489">
    <property type="entry name" value="Tyr-tRNA_synthase"/>
</dbReference>
<proteinExistence type="inferred from homology"/>
<keyword evidence="11" id="KW-1185">Reference proteome</keyword>
<evidence type="ECO:0000256" key="1">
    <source>
        <dbReference type="ARBA" id="ARBA00013160"/>
    </source>
</evidence>
<evidence type="ECO:0000256" key="6">
    <source>
        <dbReference type="ARBA" id="ARBA00023146"/>
    </source>
</evidence>
<accession>A0A8E0VGG2</accession>
<dbReference type="EC" id="6.1.1.1" evidence="1"/>
<dbReference type="OrthoDB" id="197206at2759"/>
<protein>
    <recommendedName>
        <fullName evidence="1">tyrosine--tRNA ligase</fullName>
        <ecNumber evidence="1">6.1.1.1</ecNumber>
    </recommendedName>
    <alternativeName>
        <fullName evidence="7">Tyrosyl-tRNA synthetase</fullName>
    </alternativeName>
</protein>
<dbReference type="Gene3D" id="3.40.50.620">
    <property type="entry name" value="HUPs"/>
    <property type="match status" value="1"/>
</dbReference>
<organism evidence="10 11">
    <name type="scientific">Fasciolopsis buskii</name>
    <dbReference type="NCBI Taxonomy" id="27845"/>
    <lineage>
        <taxon>Eukaryota</taxon>
        <taxon>Metazoa</taxon>
        <taxon>Spiralia</taxon>
        <taxon>Lophotrochozoa</taxon>
        <taxon>Platyhelminthes</taxon>
        <taxon>Trematoda</taxon>
        <taxon>Digenea</taxon>
        <taxon>Plagiorchiida</taxon>
        <taxon>Echinostomata</taxon>
        <taxon>Echinostomatoidea</taxon>
        <taxon>Fasciolidae</taxon>
        <taxon>Fasciolopsis</taxon>
    </lineage>
</organism>
<dbReference type="GO" id="GO:0005524">
    <property type="term" value="F:ATP binding"/>
    <property type="evidence" value="ECO:0007669"/>
    <property type="project" value="UniProtKB-KW"/>
</dbReference>
<evidence type="ECO:0000256" key="2">
    <source>
        <dbReference type="ARBA" id="ARBA00022598"/>
    </source>
</evidence>
<dbReference type="InterPro" id="IPR014729">
    <property type="entry name" value="Rossmann-like_a/b/a_fold"/>
</dbReference>
<evidence type="ECO:0000256" key="8">
    <source>
        <dbReference type="ARBA" id="ARBA00048248"/>
    </source>
</evidence>
<dbReference type="Pfam" id="PF00579">
    <property type="entry name" value="tRNA-synt_1b"/>
    <property type="match status" value="2"/>
</dbReference>
<sequence>MVPGLTGAKMSSSEVDSKIDLLDSRDSVQRKLALALCPPNMTAEQGNGLLAFLKYVALPLAMNEEPGFLVADDDHKYTSYEKLEQDYLSGALSADTVKQMVMNCLNTRMDVVRGVFESPELIALTQQAYPNEDMDEFEKADDASVPTTGWFTWLLQNPVMRTLGRLFSSFLWFTGPPTNAISMGPDKVDKKTETCAVIVQLRDAYAQMKPIKDKAALAQMFEEEFPGCLSDVTNRLRGTDRIRCLWAITPDGLPHLGYSIPLRKLARLSQQDGVHIVVLVRDITAHVRGSIPWDLVTPRGQFCRTVLTALFAALHGRMSQFTCVLGSEFQCSPFVPEADCYQAAGDTSTKLGDSEEGAAADSSADAGASRLSLGQLLTPCADLVDSIHLGADVRLSGPVRCAKRRVFDARFIKHFTGSQACIHLTHPMLSSLQTEASSTDGTVLVRPMKSCLPSSRCPIPSVAAPAEDASIPLVEPPAPGQPAAPLMGLKRRLKRAFCQPGNATENPVLEVYRYVILPELKPGG</sequence>
<evidence type="ECO:0000313" key="11">
    <source>
        <dbReference type="Proteomes" id="UP000728185"/>
    </source>
</evidence>
<dbReference type="EMBL" id="LUCM01009431">
    <property type="protein sequence ID" value="KAA0187008.1"/>
    <property type="molecule type" value="Genomic_DNA"/>
</dbReference>
<keyword evidence="2 9" id="KW-0436">Ligase</keyword>
<keyword evidence="4 9" id="KW-0067">ATP-binding</keyword>
<dbReference type="InterPro" id="IPR002305">
    <property type="entry name" value="aa-tRNA-synth_Ic"/>
</dbReference>
<dbReference type="GO" id="GO:0006437">
    <property type="term" value="P:tyrosyl-tRNA aminoacylation"/>
    <property type="evidence" value="ECO:0007669"/>
    <property type="project" value="TreeGrafter"/>
</dbReference>
<dbReference type="PANTHER" id="PTHR46264:SF4">
    <property type="entry name" value="TYROSINE--TRNA LIGASE, CYTOPLASMIC"/>
    <property type="match status" value="1"/>
</dbReference>
<comment type="catalytic activity">
    <reaction evidence="8">
        <text>tRNA(Tyr) + L-tyrosine + ATP = L-tyrosyl-tRNA(Tyr) + AMP + diphosphate + H(+)</text>
        <dbReference type="Rhea" id="RHEA:10220"/>
        <dbReference type="Rhea" id="RHEA-COMP:9706"/>
        <dbReference type="Rhea" id="RHEA-COMP:9707"/>
        <dbReference type="ChEBI" id="CHEBI:15378"/>
        <dbReference type="ChEBI" id="CHEBI:30616"/>
        <dbReference type="ChEBI" id="CHEBI:33019"/>
        <dbReference type="ChEBI" id="CHEBI:58315"/>
        <dbReference type="ChEBI" id="CHEBI:78442"/>
        <dbReference type="ChEBI" id="CHEBI:78536"/>
        <dbReference type="ChEBI" id="CHEBI:456215"/>
        <dbReference type="EC" id="6.1.1.1"/>
    </reaction>
</comment>
<comment type="similarity">
    <text evidence="9">Belongs to the class-I aminoacyl-tRNA synthetase family.</text>
</comment>
<evidence type="ECO:0000256" key="7">
    <source>
        <dbReference type="ARBA" id="ARBA00033323"/>
    </source>
</evidence>
<evidence type="ECO:0000256" key="5">
    <source>
        <dbReference type="ARBA" id="ARBA00022917"/>
    </source>
</evidence>
<dbReference type="GO" id="GO:0005737">
    <property type="term" value="C:cytoplasm"/>
    <property type="evidence" value="ECO:0007669"/>
    <property type="project" value="TreeGrafter"/>
</dbReference>
<dbReference type="Proteomes" id="UP000728185">
    <property type="component" value="Unassembled WGS sequence"/>
</dbReference>
<evidence type="ECO:0000256" key="4">
    <source>
        <dbReference type="ARBA" id="ARBA00022840"/>
    </source>
</evidence>
<dbReference type="AlphaFoldDB" id="A0A8E0VGG2"/>
<reference evidence="10" key="1">
    <citation type="submission" date="2019-05" db="EMBL/GenBank/DDBJ databases">
        <title>Annotation for the trematode Fasciolopsis buski.</title>
        <authorList>
            <person name="Choi Y.-J."/>
        </authorList>
    </citation>
    <scope>NUCLEOTIDE SEQUENCE</scope>
    <source>
        <strain evidence="10">HT</strain>
        <tissue evidence="10">Whole worm</tissue>
    </source>
</reference>
<evidence type="ECO:0000313" key="10">
    <source>
        <dbReference type="EMBL" id="KAA0187008.1"/>
    </source>
</evidence>
<keyword evidence="6 9" id="KW-0030">Aminoacyl-tRNA synthetase</keyword>
<dbReference type="PANTHER" id="PTHR46264">
    <property type="entry name" value="TYROSINE-TRNA LIGASE"/>
    <property type="match status" value="1"/>
</dbReference>